<dbReference type="GO" id="GO:0008270">
    <property type="term" value="F:zinc ion binding"/>
    <property type="evidence" value="ECO:0007669"/>
    <property type="project" value="UniProtKB-KW"/>
</dbReference>
<feature type="region of interest" description="Disordered" evidence="4">
    <location>
        <begin position="213"/>
        <end position="539"/>
    </location>
</feature>
<dbReference type="GO" id="GO:0061186">
    <property type="term" value="P:negative regulation of silent mating-type cassette heterochromatin formation"/>
    <property type="evidence" value="ECO:0007669"/>
    <property type="project" value="TreeGrafter"/>
</dbReference>
<name>A0A517L136_9PEZI</name>
<evidence type="ECO:0000313" key="7">
    <source>
        <dbReference type="Proteomes" id="UP000316270"/>
    </source>
</evidence>
<dbReference type="STRING" id="50376.A0A517L136"/>
<feature type="compositionally biased region" description="Polar residues" evidence="4">
    <location>
        <begin position="397"/>
        <end position="408"/>
    </location>
</feature>
<dbReference type="InterPro" id="IPR053051">
    <property type="entry name" value="HDAC_complex_subunit"/>
</dbReference>
<dbReference type="Gene3D" id="3.30.40.10">
    <property type="entry name" value="Zinc/RING finger domain, C3HC4 (zinc finger)"/>
    <property type="match status" value="1"/>
</dbReference>
<feature type="compositionally biased region" description="Acidic residues" evidence="4">
    <location>
        <begin position="98"/>
        <end position="108"/>
    </location>
</feature>
<feature type="compositionally biased region" description="Basic and acidic residues" evidence="4">
    <location>
        <begin position="353"/>
        <end position="372"/>
    </location>
</feature>
<evidence type="ECO:0000256" key="4">
    <source>
        <dbReference type="SAM" id="MobiDB-lite"/>
    </source>
</evidence>
<feature type="compositionally biased region" description="Basic and acidic residues" evidence="4">
    <location>
        <begin position="298"/>
        <end position="311"/>
    </location>
</feature>
<dbReference type="SMART" id="SM00249">
    <property type="entry name" value="PHD"/>
    <property type="match status" value="1"/>
</dbReference>
<dbReference type="PROSITE" id="PS01359">
    <property type="entry name" value="ZF_PHD_1"/>
    <property type="match status" value="1"/>
</dbReference>
<proteinExistence type="predicted"/>
<feature type="compositionally biased region" description="Polar residues" evidence="4">
    <location>
        <begin position="314"/>
        <end position="327"/>
    </location>
</feature>
<feature type="compositionally biased region" description="Polar residues" evidence="4">
    <location>
        <begin position="519"/>
        <end position="531"/>
    </location>
</feature>
<feature type="domain" description="Zinc finger PHD-type" evidence="5">
    <location>
        <begin position="111"/>
        <end position="184"/>
    </location>
</feature>
<evidence type="ECO:0000313" key="6">
    <source>
        <dbReference type="EMBL" id="QDS69345.1"/>
    </source>
</evidence>
<evidence type="ECO:0000259" key="5">
    <source>
        <dbReference type="SMART" id="SM00249"/>
    </source>
</evidence>
<dbReference type="OrthoDB" id="418595at2759"/>
<dbReference type="SUPFAM" id="SSF57903">
    <property type="entry name" value="FYVE/PHD zinc finger"/>
    <property type="match status" value="1"/>
</dbReference>
<dbReference type="EMBL" id="CP042187">
    <property type="protein sequence ID" value="QDS69345.1"/>
    <property type="molecule type" value="Genomic_DNA"/>
</dbReference>
<dbReference type="AlphaFoldDB" id="A0A517L136"/>
<protein>
    <recommendedName>
        <fullName evidence="5">Zinc finger PHD-type domain-containing protein</fullName>
    </recommendedName>
</protein>
<dbReference type="GO" id="GO:0061188">
    <property type="term" value="P:negative regulation of rDNA heterochromatin formation"/>
    <property type="evidence" value="ECO:0007669"/>
    <property type="project" value="TreeGrafter"/>
</dbReference>
<reference evidence="6 7" key="1">
    <citation type="submission" date="2019-07" db="EMBL/GenBank/DDBJ databases">
        <title>Finished genome of Venturia effusa.</title>
        <authorList>
            <person name="Young C.A."/>
            <person name="Cox M.P."/>
            <person name="Ganley A.R.D."/>
            <person name="David W.J."/>
        </authorList>
    </citation>
    <scope>NUCLEOTIDE SEQUENCE [LARGE SCALE GENOMIC DNA]</scope>
    <source>
        <strain evidence="7">albino</strain>
    </source>
</reference>
<dbReference type="InterPro" id="IPR001965">
    <property type="entry name" value="Znf_PHD"/>
</dbReference>
<keyword evidence="2" id="KW-0863">Zinc-finger</keyword>
<dbReference type="Proteomes" id="UP000316270">
    <property type="component" value="Chromosome 3"/>
</dbReference>
<dbReference type="InterPro" id="IPR011011">
    <property type="entry name" value="Znf_FYVE_PHD"/>
</dbReference>
<accession>A0A517L136</accession>
<dbReference type="InterPro" id="IPR013083">
    <property type="entry name" value="Znf_RING/FYVE/PHD"/>
</dbReference>
<keyword evidence="7" id="KW-1185">Reference proteome</keyword>
<sequence>MPRAAATSPRRSVRARQQPSIAPSQTNSVSSNSSNRAERNTRHSNKPASPQKSSTPQSLSSEEVSEPTRAGNSEPPQPRRSKRQHDVDEDDATKAEDPVEEEVNEDEETTRCMCGQLEYPGPPADAPAGSARGGKNASSTDELSDEISGLFIQCDDCLVWQHGGCVSIMEQSAVPDNYYCEECKPDLHQIFKSTSGQKYSRYLPVWEKTHPKSHRKMSLVKDTIETPKPAGKEKEKEKERAPRTNASASAEPFGKRRSTMNSRAAYDEDEVLRKVLEESKAEGTSVTEGGASRKGKRTRDDSVDVKSDAKRQRTISSPGSLSRSEAGSSDEEGQDAASNKGAKKTPRGAAARSQKEKEQREQRERERVEAANKRKGRADRRRAEDAESEQPEELATKSLSNAKSSPINEKTPETPMPPAPVTSKRGGKRPGAGRGRGNHHATADHESRPTTMSTETTEAGPSNHTPTTNGTGKRGGRKAAQQHHSNEQTTDSDKDVPMTNGSSAAIDGEVNGTGRGPTSDPSNNHTPSTTSKGKEPSMLELKRRAMAMIEYMDRAQLDIARRVQKDAGDAAKKLGLSPAASPSALVAAFSSNGISRDDVPGVGDILHVQGLREQLVGWQAEFGGGTTAAAAAQ</sequence>
<dbReference type="PANTHER" id="PTHR47793">
    <property type="entry name" value="HISTONE DEACETYLASE COMPLEX SUBUNIT CTI6"/>
    <property type="match status" value="1"/>
</dbReference>
<dbReference type="InterPro" id="IPR019786">
    <property type="entry name" value="Zinc_finger_PHD-type_CS"/>
</dbReference>
<feature type="region of interest" description="Disordered" evidence="4">
    <location>
        <begin position="1"/>
        <end position="141"/>
    </location>
</feature>
<dbReference type="PANTHER" id="PTHR47793:SF1">
    <property type="entry name" value="HISTONE DEACETYLASE COMPLEX SUBUNIT CTI6"/>
    <property type="match status" value="1"/>
</dbReference>
<dbReference type="Pfam" id="PF20826">
    <property type="entry name" value="PHD_5"/>
    <property type="match status" value="1"/>
</dbReference>
<organism evidence="6 7">
    <name type="scientific">Venturia effusa</name>
    <dbReference type="NCBI Taxonomy" id="50376"/>
    <lineage>
        <taxon>Eukaryota</taxon>
        <taxon>Fungi</taxon>
        <taxon>Dikarya</taxon>
        <taxon>Ascomycota</taxon>
        <taxon>Pezizomycotina</taxon>
        <taxon>Dothideomycetes</taxon>
        <taxon>Pleosporomycetidae</taxon>
        <taxon>Venturiales</taxon>
        <taxon>Venturiaceae</taxon>
        <taxon>Venturia</taxon>
    </lineage>
</organism>
<feature type="compositionally biased region" description="Polar residues" evidence="4">
    <location>
        <begin position="15"/>
        <end position="26"/>
    </location>
</feature>
<dbReference type="GO" id="GO:0070210">
    <property type="term" value="C:Rpd3L-Expanded complex"/>
    <property type="evidence" value="ECO:0007669"/>
    <property type="project" value="TreeGrafter"/>
</dbReference>
<feature type="compositionally biased region" description="Polar residues" evidence="4">
    <location>
        <begin position="46"/>
        <end position="62"/>
    </location>
</feature>
<keyword evidence="1" id="KW-0479">Metal-binding</keyword>
<evidence type="ECO:0000256" key="3">
    <source>
        <dbReference type="ARBA" id="ARBA00022833"/>
    </source>
</evidence>
<keyword evidence="3" id="KW-0862">Zinc</keyword>
<evidence type="ECO:0000256" key="1">
    <source>
        <dbReference type="ARBA" id="ARBA00022723"/>
    </source>
</evidence>
<feature type="compositionally biased region" description="Polar residues" evidence="4">
    <location>
        <begin position="449"/>
        <end position="464"/>
    </location>
</feature>
<feature type="compositionally biased region" description="Basic and acidic residues" evidence="4">
    <location>
        <begin position="271"/>
        <end position="281"/>
    </location>
</feature>
<gene>
    <name evidence="6" type="ORF">FKW77_003754</name>
</gene>
<dbReference type="GO" id="GO:0033698">
    <property type="term" value="C:Rpd3L complex"/>
    <property type="evidence" value="ECO:0007669"/>
    <property type="project" value="TreeGrafter"/>
</dbReference>
<feature type="compositionally biased region" description="Basic and acidic residues" evidence="4">
    <location>
        <begin position="222"/>
        <end position="242"/>
    </location>
</feature>
<evidence type="ECO:0000256" key="2">
    <source>
        <dbReference type="ARBA" id="ARBA00022771"/>
    </source>
</evidence>